<dbReference type="EMBL" id="MU032350">
    <property type="protein sequence ID" value="KAF3762094.1"/>
    <property type="molecule type" value="Genomic_DNA"/>
</dbReference>
<name>A0A9P5CKB2_CRYP1</name>
<dbReference type="SUPFAM" id="SSF49899">
    <property type="entry name" value="Concanavalin A-like lectins/glucanases"/>
    <property type="match status" value="1"/>
</dbReference>
<dbReference type="GO" id="GO:0070007">
    <property type="term" value="F:glutamic-type endopeptidase activity"/>
    <property type="evidence" value="ECO:0007669"/>
    <property type="project" value="InterPro"/>
</dbReference>
<dbReference type="GO" id="GO:0006508">
    <property type="term" value="P:proteolysis"/>
    <property type="evidence" value="ECO:0007669"/>
    <property type="project" value="InterPro"/>
</dbReference>
<dbReference type="GeneID" id="63833066"/>
<dbReference type="AlphaFoldDB" id="A0A9P5CKB2"/>
<dbReference type="CDD" id="cd13426">
    <property type="entry name" value="Peptidase_G1"/>
    <property type="match status" value="1"/>
</dbReference>
<keyword evidence="3" id="KW-1185">Reference proteome</keyword>
<reference evidence="2" key="1">
    <citation type="journal article" date="2020" name="Phytopathology">
        <title>Genome sequence of the chestnut blight fungus Cryphonectria parasitica EP155: A fundamental resource for an archetypical invasive plant pathogen.</title>
        <authorList>
            <person name="Crouch J.A."/>
            <person name="Dawe A."/>
            <person name="Aerts A."/>
            <person name="Barry K."/>
            <person name="Churchill A.C.L."/>
            <person name="Grimwood J."/>
            <person name="Hillman B."/>
            <person name="Milgroom M.G."/>
            <person name="Pangilinan J."/>
            <person name="Smith M."/>
            <person name="Salamov A."/>
            <person name="Schmutz J."/>
            <person name="Yadav J."/>
            <person name="Grigoriev I.V."/>
            <person name="Nuss D."/>
        </authorList>
    </citation>
    <scope>NUCLEOTIDE SEQUENCE</scope>
    <source>
        <strain evidence="2">EP155</strain>
    </source>
</reference>
<accession>A0A9P5CKB2</accession>
<dbReference type="OrthoDB" id="2862635at2759"/>
<feature type="active site" description="Proton acceptor" evidence="1">
    <location>
        <position position="154"/>
    </location>
</feature>
<gene>
    <name evidence="2" type="ORF">M406DRAFT_233351</name>
</gene>
<dbReference type="PRINTS" id="PR00977">
    <property type="entry name" value="SCYTLDPTASE"/>
</dbReference>
<comment type="caution">
    <text evidence="2">The sequence shown here is derived from an EMBL/GenBank/DDBJ whole genome shotgun (WGS) entry which is preliminary data.</text>
</comment>
<dbReference type="InterPro" id="IPR013320">
    <property type="entry name" value="ConA-like_dom_sf"/>
</dbReference>
<dbReference type="PANTHER" id="PTHR37536">
    <property type="entry name" value="PUTATIVE (AFU_ORTHOLOGUE AFUA_3G02970)-RELATED"/>
    <property type="match status" value="1"/>
</dbReference>
<feature type="non-terminal residue" evidence="2">
    <location>
        <position position="1"/>
    </location>
</feature>
<dbReference type="PANTHER" id="PTHR37536:SF1">
    <property type="entry name" value="ASPERGILLOPEPSIN, PUTAITVE (AFU_ORTHOLOGUE AFUA_7G01200)"/>
    <property type="match status" value="1"/>
</dbReference>
<dbReference type="InterPro" id="IPR038656">
    <property type="entry name" value="Peptidase_G1_sf"/>
</dbReference>
<dbReference type="RefSeq" id="XP_040773073.1">
    <property type="nucleotide sequence ID" value="XM_040915937.1"/>
</dbReference>
<dbReference type="Pfam" id="PF01828">
    <property type="entry name" value="Peptidase_A4"/>
    <property type="match status" value="1"/>
</dbReference>
<protein>
    <submittedName>
        <fullName evidence="2">Concanavalin A-like lectin/glucanase</fullName>
    </submittedName>
</protein>
<evidence type="ECO:0000313" key="3">
    <source>
        <dbReference type="Proteomes" id="UP000803844"/>
    </source>
</evidence>
<feature type="non-terminal residue" evidence="2">
    <location>
        <position position="220"/>
    </location>
</feature>
<proteinExistence type="predicted"/>
<evidence type="ECO:0000313" key="2">
    <source>
        <dbReference type="EMBL" id="KAF3762094.1"/>
    </source>
</evidence>
<evidence type="ECO:0000256" key="1">
    <source>
        <dbReference type="PIRSR" id="PIRSR600250-50"/>
    </source>
</evidence>
<dbReference type="InterPro" id="IPR000250">
    <property type="entry name" value="Peptidase_G1"/>
</dbReference>
<sequence length="220" mass="22986">SASTDDEYNANWAGVVAQTDEGSITGVSASFTLPTVKKPTDGDQVNATDHTASTWIGIDGYSCGTGLWQAGVDGTIDESGTVSWYAWYEWYPGDTVEIDIGDLATGDVITVNVTASSTTEGVVTMSNAASGKSYSKTVTSTYELCLADAEWIEEDLVVDDAVNEGLANFGSVTFEDAIATTKTGTLSPGDDPIYMDVEDSDGNILTSSSASGNTVTVKYV</sequence>
<organism evidence="2 3">
    <name type="scientific">Cryphonectria parasitica (strain ATCC 38755 / EP155)</name>
    <dbReference type="NCBI Taxonomy" id="660469"/>
    <lineage>
        <taxon>Eukaryota</taxon>
        <taxon>Fungi</taxon>
        <taxon>Dikarya</taxon>
        <taxon>Ascomycota</taxon>
        <taxon>Pezizomycotina</taxon>
        <taxon>Sordariomycetes</taxon>
        <taxon>Sordariomycetidae</taxon>
        <taxon>Diaporthales</taxon>
        <taxon>Cryphonectriaceae</taxon>
        <taxon>Cryphonectria-Endothia species complex</taxon>
        <taxon>Cryphonectria</taxon>
    </lineage>
</organism>
<dbReference type="Gene3D" id="2.60.120.700">
    <property type="entry name" value="Peptidase G1"/>
    <property type="match status" value="1"/>
</dbReference>
<dbReference type="Proteomes" id="UP000803844">
    <property type="component" value="Unassembled WGS sequence"/>
</dbReference>